<comment type="caution">
    <text evidence="4">The sequence shown here is derived from an EMBL/GenBank/DDBJ whole genome shotgun (WGS) entry which is preliminary data.</text>
</comment>
<evidence type="ECO:0000259" key="3">
    <source>
        <dbReference type="SMART" id="SM00829"/>
    </source>
</evidence>
<evidence type="ECO:0000313" key="4">
    <source>
        <dbReference type="EMBL" id="RZS78032.1"/>
    </source>
</evidence>
<dbReference type="Pfam" id="PF00107">
    <property type="entry name" value="ADH_zinc_N"/>
    <property type="match status" value="1"/>
</dbReference>
<dbReference type="InterPro" id="IPR013149">
    <property type="entry name" value="ADH-like_C"/>
</dbReference>
<evidence type="ECO:0000313" key="5">
    <source>
        <dbReference type="Proteomes" id="UP000292445"/>
    </source>
</evidence>
<gene>
    <name evidence="4" type="ORF">EV675_4672</name>
</gene>
<dbReference type="Gene3D" id="3.40.50.720">
    <property type="entry name" value="NAD(P)-binding Rossmann-like Domain"/>
    <property type="match status" value="1"/>
</dbReference>
<dbReference type="OrthoDB" id="4190732at2"/>
<dbReference type="AlphaFoldDB" id="A0A4Q7N7K4"/>
<keyword evidence="2" id="KW-0560">Oxidoreductase</keyword>
<dbReference type="InterPro" id="IPR020843">
    <property type="entry name" value="ER"/>
</dbReference>
<organism evidence="4 5">
    <name type="scientific">Pigmentiphaga kullae</name>
    <dbReference type="NCBI Taxonomy" id="151784"/>
    <lineage>
        <taxon>Bacteria</taxon>
        <taxon>Pseudomonadati</taxon>
        <taxon>Pseudomonadota</taxon>
        <taxon>Betaproteobacteria</taxon>
        <taxon>Burkholderiales</taxon>
        <taxon>Alcaligenaceae</taxon>
        <taxon>Pigmentiphaga</taxon>
    </lineage>
</organism>
<proteinExistence type="predicted"/>
<dbReference type="EMBL" id="SGXC01000003">
    <property type="protein sequence ID" value="RZS78032.1"/>
    <property type="molecule type" value="Genomic_DNA"/>
</dbReference>
<dbReference type="GO" id="GO:0070402">
    <property type="term" value="F:NADPH binding"/>
    <property type="evidence" value="ECO:0007669"/>
    <property type="project" value="TreeGrafter"/>
</dbReference>
<dbReference type="InterPro" id="IPR036291">
    <property type="entry name" value="NAD(P)-bd_dom_sf"/>
</dbReference>
<dbReference type="SMART" id="SM00829">
    <property type="entry name" value="PKS_ER"/>
    <property type="match status" value="1"/>
</dbReference>
<dbReference type="Gene3D" id="3.90.180.10">
    <property type="entry name" value="Medium-chain alcohol dehydrogenases, catalytic domain"/>
    <property type="match status" value="1"/>
</dbReference>
<dbReference type="Pfam" id="PF08240">
    <property type="entry name" value="ADH_N"/>
    <property type="match status" value="1"/>
</dbReference>
<dbReference type="SUPFAM" id="SSF50129">
    <property type="entry name" value="GroES-like"/>
    <property type="match status" value="1"/>
</dbReference>
<keyword evidence="5" id="KW-1185">Reference proteome</keyword>
<dbReference type="PANTHER" id="PTHR48106:SF13">
    <property type="entry name" value="QUINONE OXIDOREDUCTASE-RELATED"/>
    <property type="match status" value="1"/>
</dbReference>
<sequence length="330" mass="34268">MKLVQIHQPGGPDALVIANVPAPVPGPGQVRVAARAIGVGRPDVLMRNGTYKWMPPLPATPGGEMAGVIDAVGEGVAPELAGRRVLVSARELVQRGGCYAEAICVPADAPFDLPAAISFEAALSLPNFLMADALLNRCNPGVQARRVLLTGAAGGVASTVIQLARLQGSEVIGVVSSAEKAAFAAAMGATHVIDRLRESIPERVMALTGGAGVDLALDHIGAGILVDCLHALAPFGMAVSYNIVGGPPQPEIFGELRKLVGRSLAVRCFSIHSFDHDRATRRTATERLIGLMAEGRITPPAATRMPLDAVRDAHRILDAGATMGKIILIP</sequence>
<dbReference type="GO" id="GO:0005829">
    <property type="term" value="C:cytosol"/>
    <property type="evidence" value="ECO:0007669"/>
    <property type="project" value="TreeGrafter"/>
</dbReference>
<dbReference type="PANTHER" id="PTHR48106">
    <property type="entry name" value="QUINONE OXIDOREDUCTASE PIG3-RELATED"/>
    <property type="match status" value="1"/>
</dbReference>
<dbReference type="InterPro" id="IPR011032">
    <property type="entry name" value="GroES-like_sf"/>
</dbReference>
<evidence type="ECO:0000256" key="2">
    <source>
        <dbReference type="ARBA" id="ARBA00023002"/>
    </source>
</evidence>
<dbReference type="RefSeq" id="WP_130360482.1">
    <property type="nucleotide sequence ID" value="NZ_SGXC01000003.1"/>
</dbReference>
<keyword evidence="1" id="KW-0521">NADP</keyword>
<name>A0A4Q7N7K4_9BURK</name>
<dbReference type="SUPFAM" id="SSF51735">
    <property type="entry name" value="NAD(P)-binding Rossmann-fold domains"/>
    <property type="match status" value="1"/>
</dbReference>
<dbReference type="GO" id="GO:0003960">
    <property type="term" value="F:quinone reductase (NADPH) activity"/>
    <property type="evidence" value="ECO:0007669"/>
    <property type="project" value="TreeGrafter"/>
</dbReference>
<dbReference type="Proteomes" id="UP000292445">
    <property type="component" value="Unassembled WGS sequence"/>
</dbReference>
<accession>A0A4Q7N7K4</accession>
<evidence type="ECO:0000256" key="1">
    <source>
        <dbReference type="ARBA" id="ARBA00022857"/>
    </source>
</evidence>
<reference evidence="4 5" key="1">
    <citation type="submission" date="2019-02" db="EMBL/GenBank/DDBJ databases">
        <title>Genomic Encyclopedia of Type Strains, Phase IV (KMG-IV): sequencing the most valuable type-strain genomes for metagenomic binning, comparative biology and taxonomic classification.</title>
        <authorList>
            <person name="Goeker M."/>
        </authorList>
    </citation>
    <scope>NUCLEOTIDE SEQUENCE [LARGE SCALE GENOMIC DNA]</scope>
    <source>
        <strain evidence="4 5">K24</strain>
    </source>
</reference>
<dbReference type="InterPro" id="IPR013154">
    <property type="entry name" value="ADH-like_N"/>
</dbReference>
<dbReference type="CDD" id="cd08268">
    <property type="entry name" value="MDR2"/>
    <property type="match status" value="1"/>
</dbReference>
<dbReference type="GO" id="GO:0035925">
    <property type="term" value="F:mRNA 3'-UTR AU-rich region binding"/>
    <property type="evidence" value="ECO:0007669"/>
    <property type="project" value="TreeGrafter"/>
</dbReference>
<protein>
    <submittedName>
        <fullName evidence="4">NADPH2:quinone reductase</fullName>
    </submittedName>
</protein>
<feature type="domain" description="Enoyl reductase (ER)" evidence="3">
    <location>
        <begin position="10"/>
        <end position="328"/>
    </location>
</feature>